<organism evidence="2">
    <name type="scientific">Neisseria meningitidis alpha275</name>
    <dbReference type="NCBI Taxonomy" id="295996"/>
    <lineage>
        <taxon>Bacteria</taxon>
        <taxon>Pseudomonadati</taxon>
        <taxon>Pseudomonadota</taxon>
        <taxon>Betaproteobacteria</taxon>
        <taxon>Neisseriales</taxon>
        <taxon>Neisseriaceae</taxon>
        <taxon>Neisseria</taxon>
    </lineage>
</organism>
<sequence>MRKSLHVNLQKPSETLPGGKPTSNGRRPDV</sequence>
<accession>C6SKY0</accession>
<name>C6SKY0_NEIME</name>
<dbReference type="AlphaFoldDB" id="C6SKY0"/>
<feature type="compositionally biased region" description="Polar residues" evidence="1">
    <location>
        <begin position="21"/>
        <end position="30"/>
    </location>
</feature>
<protein>
    <submittedName>
        <fullName evidence="2">Uncharacterized protein</fullName>
    </submittedName>
</protein>
<gene>
    <name evidence="2" type="ORF">NMW_1601</name>
</gene>
<proteinExistence type="predicted"/>
<feature type="region of interest" description="Disordered" evidence="1">
    <location>
        <begin position="1"/>
        <end position="30"/>
    </location>
</feature>
<reference evidence="2" key="1">
    <citation type="journal article" date="2008" name="Proc. Natl. Acad. Sci. U.S.A.">
        <title>Whole-genome comparison of disease and carriage strains provides insights into virulence evolution in Neisseria meningitidis.</title>
        <authorList>
            <person name="Schoen C."/>
            <person name="Blom J."/>
            <person name="Claus H."/>
            <person name="Schramm-Glueck A."/>
            <person name="Brandt P."/>
            <person name="Mueller T."/>
            <person name="Goesmann A."/>
            <person name="Joseph B."/>
            <person name="Konietzny S."/>
            <person name="Kurzai O."/>
            <person name="Schmitt C."/>
            <person name="Friedrich T."/>
            <person name="Linke B."/>
            <person name="Vogel U."/>
            <person name="Frosch M."/>
        </authorList>
    </citation>
    <scope>NUCLEOTIDE SEQUENCE</scope>
    <source>
        <strain evidence="2">Alpha275</strain>
    </source>
</reference>
<evidence type="ECO:0000313" key="2">
    <source>
        <dbReference type="EMBL" id="CBA08667.1"/>
    </source>
</evidence>
<evidence type="ECO:0000256" key="1">
    <source>
        <dbReference type="SAM" id="MobiDB-lite"/>
    </source>
</evidence>
<dbReference type="EMBL" id="AM889138">
    <property type="protein sequence ID" value="CBA08667.1"/>
    <property type="molecule type" value="Genomic_DNA"/>
</dbReference>